<name>W6NBE8_HAECO</name>
<organism evidence="2">
    <name type="scientific">Haemonchus contortus</name>
    <name type="common">Barber pole worm</name>
    <dbReference type="NCBI Taxonomy" id="6289"/>
    <lineage>
        <taxon>Eukaryota</taxon>
        <taxon>Metazoa</taxon>
        <taxon>Ecdysozoa</taxon>
        <taxon>Nematoda</taxon>
        <taxon>Chromadorea</taxon>
        <taxon>Rhabditida</taxon>
        <taxon>Rhabditina</taxon>
        <taxon>Rhabditomorpha</taxon>
        <taxon>Strongyloidea</taxon>
        <taxon>Trichostrongylidae</taxon>
        <taxon>Haemonchus</taxon>
    </lineage>
</organism>
<keyword evidence="2" id="KW-0540">Nuclease</keyword>
<dbReference type="GO" id="GO:0003964">
    <property type="term" value="F:RNA-directed DNA polymerase activity"/>
    <property type="evidence" value="ECO:0007669"/>
    <property type="project" value="UniProtKB-KW"/>
</dbReference>
<keyword evidence="2" id="KW-0378">Hydrolase</keyword>
<keyword evidence="2" id="KW-0548">Nucleotidyltransferase</keyword>
<feature type="compositionally biased region" description="Basic and acidic residues" evidence="1">
    <location>
        <begin position="1"/>
        <end position="17"/>
    </location>
</feature>
<proteinExistence type="predicted"/>
<dbReference type="EMBL" id="CAVP010058313">
    <property type="protein sequence ID" value="CDL94416.1"/>
    <property type="molecule type" value="Genomic_DNA"/>
</dbReference>
<gene>
    <name evidence="2" type="ORF">HCOI_01843200</name>
</gene>
<keyword evidence="2" id="KW-0255">Endonuclease</keyword>
<protein>
    <submittedName>
        <fullName evidence="2">Endonuclease-reverse transcriptase HmRTE-e01</fullName>
    </submittedName>
</protein>
<feature type="region of interest" description="Disordered" evidence="1">
    <location>
        <begin position="1"/>
        <end position="37"/>
    </location>
</feature>
<keyword evidence="2" id="KW-0808">Transferase</keyword>
<evidence type="ECO:0000256" key="1">
    <source>
        <dbReference type="SAM" id="MobiDB-lite"/>
    </source>
</evidence>
<accession>W6NBE8</accession>
<dbReference type="GO" id="GO:0004519">
    <property type="term" value="F:endonuclease activity"/>
    <property type="evidence" value="ECO:0007669"/>
    <property type="project" value="UniProtKB-KW"/>
</dbReference>
<keyword evidence="2" id="KW-0695">RNA-directed DNA polymerase</keyword>
<evidence type="ECO:0000313" key="2">
    <source>
        <dbReference type="EMBL" id="CDL94416.1"/>
    </source>
</evidence>
<sequence>MREQVRACAEKTTESTDKCGNGVEAQGTRPRGAPKKRWRDLIKKDFAEAEITAEDAVDRQKWRRLTRTADLATARDQR</sequence>
<comment type="caution">
    <text evidence="2">The sequence shown here is derived from an EMBL/GenBank/DDBJ whole genome shotgun (WGS) entry which is preliminary data.</text>
</comment>
<reference evidence="2" key="2">
    <citation type="submission" date="2013-05" db="EMBL/GenBank/DDBJ databases">
        <title>The genome and transcriptome of Haemonchus contortus: a key model parasite for drug and vaccine discovery.</title>
        <authorList>
            <person name="Laing R."/>
            <person name="Kikuchi T."/>
            <person name="Martinelli A."/>
            <person name="Tsai I.J."/>
            <person name="Beech R.N."/>
            <person name="Redman E."/>
            <person name="Holroyd N."/>
            <person name="Bartley D.J."/>
            <person name="Beasley H."/>
            <person name="Britton C."/>
            <person name="Curran D."/>
            <person name="Devaney E."/>
            <person name="Gilabert A."/>
            <person name="Jackson F."/>
            <person name="Hunt M."/>
            <person name="Johnston S."/>
            <person name="Kryukov I."/>
            <person name="Li K."/>
            <person name="Morrison A.A."/>
            <person name="Reid A.J."/>
            <person name="Sargison N."/>
            <person name="Saunders G."/>
            <person name="Wasmuth J.D."/>
            <person name="Wolstenholme A."/>
            <person name="Berriman M."/>
            <person name="Gilleard J.S."/>
            <person name="Cotton J.A."/>
        </authorList>
    </citation>
    <scope>NUCLEOTIDE SEQUENCE [LARGE SCALE GENOMIC DNA]</scope>
    <source>
        <strain evidence="2">ISE/inbred ISE</strain>
    </source>
</reference>
<reference evidence="2" key="1">
    <citation type="submission" date="2013-03" db="EMBL/GenBank/DDBJ databases">
        <authorList>
            <person name="Aslett M."/>
        </authorList>
    </citation>
    <scope>NUCLEOTIDE SEQUENCE [LARGE SCALE GENOMIC DNA]</scope>
    <source>
        <strain evidence="2">ISE/inbred ISE</strain>
    </source>
</reference>
<dbReference type="AlphaFoldDB" id="W6NBE8"/>